<name>A0A6J6H9F6_9ZZZZ</name>
<evidence type="ECO:0000256" key="11">
    <source>
        <dbReference type="ARBA" id="ARBA00047594"/>
    </source>
</evidence>
<feature type="transmembrane region" description="Helical" evidence="12">
    <location>
        <begin position="148"/>
        <end position="166"/>
    </location>
</feature>
<evidence type="ECO:0000256" key="3">
    <source>
        <dbReference type="ARBA" id="ARBA00012374"/>
    </source>
</evidence>
<comment type="catalytic activity">
    <reaction evidence="11">
        <text>di-trans,octa-cis-undecaprenyl diphosphate + H2O = di-trans,octa-cis-undecaprenyl phosphate + phosphate + H(+)</text>
        <dbReference type="Rhea" id="RHEA:28094"/>
        <dbReference type="ChEBI" id="CHEBI:15377"/>
        <dbReference type="ChEBI" id="CHEBI:15378"/>
        <dbReference type="ChEBI" id="CHEBI:43474"/>
        <dbReference type="ChEBI" id="CHEBI:58405"/>
        <dbReference type="ChEBI" id="CHEBI:60392"/>
        <dbReference type="EC" id="3.6.1.27"/>
    </reaction>
</comment>
<organism evidence="13">
    <name type="scientific">freshwater metagenome</name>
    <dbReference type="NCBI Taxonomy" id="449393"/>
    <lineage>
        <taxon>unclassified sequences</taxon>
        <taxon>metagenomes</taxon>
        <taxon>ecological metagenomes</taxon>
    </lineage>
</organism>
<protein>
    <recommendedName>
        <fullName evidence="4">Undecaprenyl-diphosphatase</fullName>
        <ecNumber evidence="3">3.6.1.27</ecNumber>
    </recommendedName>
    <alternativeName>
        <fullName evidence="10">Undecaprenyl pyrophosphate phosphatase</fullName>
    </alternativeName>
</protein>
<keyword evidence="6 12" id="KW-0812">Transmembrane</keyword>
<dbReference type="GO" id="GO:0005886">
    <property type="term" value="C:plasma membrane"/>
    <property type="evidence" value="ECO:0007669"/>
    <property type="project" value="UniProtKB-SubCell"/>
</dbReference>
<keyword evidence="8 12" id="KW-1133">Transmembrane helix</keyword>
<dbReference type="EMBL" id="CAEZUX010000018">
    <property type="protein sequence ID" value="CAB4609450.1"/>
    <property type="molecule type" value="Genomic_DNA"/>
</dbReference>
<evidence type="ECO:0000256" key="1">
    <source>
        <dbReference type="ARBA" id="ARBA00004651"/>
    </source>
</evidence>
<keyword evidence="7" id="KW-0378">Hydrolase</keyword>
<comment type="subcellular location">
    <subcellularLocation>
        <location evidence="1">Cell membrane</location>
        <topology evidence="1">Multi-pass membrane protein</topology>
    </subcellularLocation>
</comment>
<gene>
    <name evidence="13" type="ORF">UFOPK1874_00323</name>
</gene>
<proteinExistence type="inferred from homology"/>
<evidence type="ECO:0000256" key="9">
    <source>
        <dbReference type="ARBA" id="ARBA00023136"/>
    </source>
</evidence>
<evidence type="ECO:0000256" key="4">
    <source>
        <dbReference type="ARBA" id="ARBA00021581"/>
    </source>
</evidence>
<keyword evidence="9 12" id="KW-0472">Membrane</keyword>
<reference evidence="13" key="1">
    <citation type="submission" date="2020-05" db="EMBL/GenBank/DDBJ databases">
        <authorList>
            <person name="Chiriac C."/>
            <person name="Salcher M."/>
            <person name="Ghai R."/>
            <person name="Kavagutti S V."/>
        </authorList>
    </citation>
    <scope>NUCLEOTIDE SEQUENCE</scope>
</reference>
<feature type="transmembrane region" description="Helical" evidence="12">
    <location>
        <begin position="172"/>
        <end position="198"/>
    </location>
</feature>
<dbReference type="HAMAP" id="MF_01006">
    <property type="entry name" value="Undec_diphosphatase"/>
    <property type="match status" value="1"/>
</dbReference>
<evidence type="ECO:0000313" key="13">
    <source>
        <dbReference type="EMBL" id="CAB4609450.1"/>
    </source>
</evidence>
<feature type="transmembrane region" description="Helical" evidence="12">
    <location>
        <begin position="255"/>
        <end position="273"/>
    </location>
</feature>
<dbReference type="GO" id="GO:0050380">
    <property type="term" value="F:undecaprenyl-diphosphatase activity"/>
    <property type="evidence" value="ECO:0007669"/>
    <property type="project" value="UniProtKB-EC"/>
</dbReference>
<dbReference type="Pfam" id="PF02673">
    <property type="entry name" value="BacA"/>
    <property type="match status" value="1"/>
</dbReference>
<dbReference type="InterPro" id="IPR003824">
    <property type="entry name" value="UppP"/>
</dbReference>
<dbReference type="PANTHER" id="PTHR30622:SF3">
    <property type="entry name" value="UNDECAPRENYL-DIPHOSPHATASE"/>
    <property type="match status" value="1"/>
</dbReference>
<sequence>MFAGLLSIPQAVLLGIIEGITEFLPISSTGHLLVVGDLINFGTGASKTAGDTYSVAIQFGAILAVLVLYRARIISMLRGVTGNDSEGRSTLGALITAFVPAAVLGVVAGDVIKDALFGPVPVMIAWVVGGLLLVRWVPKGGQLGVHQLTTRTAFLIGLAQGVALWPGVSRSLVTLVAGLAVGLTLSAAIEFSFLLGLVTLSAATFFDLSKHGGELVDQFGIATPLIGLVCAFITALIAVRWMVSYLNTKSLAIFGWYRIAVAAICGVLLLTNVL</sequence>
<feature type="transmembrane region" description="Helical" evidence="12">
    <location>
        <begin position="115"/>
        <end position="136"/>
    </location>
</feature>
<dbReference type="AlphaFoldDB" id="A0A6J6H9F6"/>
<evidence type="ECO:0000256" key="12">
    <source>
        <dbReference type="SAM" id="Phobius"/>
    </source>
</evidence>
<feature type="transmembrane region" description="Helical" evidence="12">
    <location>
        <begin position="219"/>
        <end position="243"/>
    </location>
</feature>
<accession>A0A6J6H9F6</accession>
<feature type="transmembrane region" description="Helical" evidence="12">
    <location>
        <begin position="52"/>
        <end position="69"/>
    </location>
</feature>
<feature type="transmembrane region" description="Helical" evidence="12">
    <location>
        <begin position="90"/>
        <end position="109"/>
    </location>
</feature>
<keyword evidence="5" id="KW-1003">Cell membrane</keyword>
<evidence type="ECO:0000256" key="10">
    <source>
        <dbReference type="ARBA" id="ARBA00032707"/>
    </source>
</evidence>
<comment type="similarity">
    <text evidence="2">Belongs to the UppP family.</text>
</comment>
<evidence type="ECO:0000256" key="8">
    <source>
        <dbReference type="ARBA" id="ARBA00022989"/>
    </source>
</evidence>
<evidence type="ECO:0000256" key="6">
    <source>
        <dbReference type="ARBA" id="ARBA00022692"/>
    </source>
</evidence>
<dbReference type="EC" id="3.6.1.27" evidence="3"/>
<dbReference type="PANTHER" id="PTHR30622">
    <property type="entry name" value="UNDECAPRENYL-DIPHOSPHATASE"/>
    <property type="match status" value="1"/>
</dbReference>
<evidence type="ECO:0000256" key="2">
    <source>
        <dbReference type="ARBA" id="ARBA00010621"/>
    </source>
</evidence>
<evidence type="ECO:0000256" key="7">
    <source>
        <dbReference type="ARBA" id="ARBA00022801"/>
    </source>
</evidence>
<evidence type="ECO:0000256" key="5">
    <source>
        <dbReference type="ARBA" id="ARBA00022475"/>
    </source>
</evidence>